<dbReference type="PANTHER" id="PTHR32305">
    <property type="match status" value="1"/>
</dbReference>
<keyword evidence="2" id="KW-1185">Reference proteome</keyword>
<name>A0A1I5F190_9FLAO</name>
<organism evidence="1 2">
    <name type="scientific">Paenimyroides ummariense</name>
    <dbReference type="NCBI Taxonomy" id="913024"/>
    <lineage>
        <taxon>Bacteria</taxon>
        <taxon>Pseudomonadati</taxon>
        <taxon>Bacteroidota</taxon>
        <taxon>Flavobacteriia</taxon>
        <taxon>Flavobacteriales</taxon>
        <taxon>Flavobacteriaceae</taxon>
        <taxon>Paenimyroides</taxon>
    </lineage>
</organism>
<dbReference type="AlphaFoldDB" id="A0A1I5F190"/>
<dbReference type="NCBIfam" id="TIGR03696">
    <property type="entry name" value="Rhs_assc_core"/>
    <property type="match status" value="1"/>
</dbReference>
<dbReference type="RefSeq" id="WP_218154380.1">
    <property type="nucleotide sequence ID" value="NZ_FOVI01000024.1"/>
</dbReference>
<gene>
    <name evidence="1" type="ORF">SAMN05421741_1248</name>
</gene>
<dbReference type="Proteomes" id="UP000199036">
    <property type="component" value="Unassembled WGS sequence"/>
</dbReference>
<evidence type="ECO:0000313" key="2">
    <source>
        <dbReference type="Proteomes" id="UP000199036"/>
    </source>
</evidence>
<protein>
    <submittedName>
        <fullName evidence="1">RHS repeat-associated core domain-containing protein</fullName>
    </submittedName>
</protein>
<sequence length="263" mass="28176">MYDFGARNYDPALGRWFNVDPLAEKYSSLTPYAYCANNPILYIDPDGREIVLPGSKKAQEAYVKMLHASTGNNYSIVNDKLTLVGTDANFKGTKSQTLINTIQTGMSAKDVYTMTLVGDKNDDKGIFIDSYSDMKIDVSDLKTLGNASSALQGAAIGHFLNEVQVGGAFDPAHKASLGVEGKIYGELVGDSSISTRIDYPTGAATNGLQSVIYEYNSTNKFELQQGASSTTKPTTINIGGVNIPSNEIITTPTGELKSATKVP</sequence>
<dbReference type="STRING" id="913024.SAMN05421741_1248"/>
<proteinExistence type="predicted"/>
<reference evidence="2" key="1">
    <citation type="submission" date="2016-10" db="EMBL/GenBank/DDBJ databases">
        <authorList>
            <person name="Varghese N."/>
            <person name="Submissions S."/>
        </authorList>
    </citation>
    <scope>NUCLEOTIDE SEQUENCE [LARGE SCALE GENOMIC DNA]</scope>
    <source>
        <strain evidence="2">DS-12</strain>
    </source>
</reference>
<dbReference type="Gene3D" id="2.180.10.10">
    <property type="entry name" value="RHS repeat-associated core"/>
    <property type="match status" value="1"/>
</dbReference>
<dbReference type="InterPro" id="IPR050708">
    <property type="entry name" value="T6SS_VgrG/RHS"/>
</dbReference>
<dbReference type="PANTHER" id="PTHR32305:SF15">
    <property type="entry name" value="PROTEIN RHSA-RELATED"/>
    <property type="match status" value="1"/>
</dbReference>
<evidence type="ECO:0000313" key="1">
    <source>
        <dbReference type="EMBL" id="SFO17524.1"/>
    </source>
</evidence>
<dbReference type="InterPro" id="IPR022385">
    <property type="entry name" value="Rhs_assc_core"/>
</dbReference>
<dbReference type="EMBL" id="FOVI01000024">
    <property type="protein sequence ID" value="SFO17524.1"/>
    <property type="molecule type" value="Genomic_DNA"/>
</dbReference>
<accession>A0A1I5F190</accession>